<keyword evidence="2" id="KW-0560">Oxidoreductase</keyword>
<dbReference type="EC" id="1.18.1.3" evidence="2"/>
<dbReference type="InterPro" id="IPR036188">
    <property type="entry name" value="FAD/NAD-bd_sf"/>
</dbReference>
<feature type="compositionally biased region" description="Basic and acidic residues" evidence="1">
    <location>
        <begin position="1"/>
        <end position="11"/>
    </location>
</feature>
<protein>
    <submittedName>
        <fullName evidence="2">FAD-dependent pyridine nucleotide-disulfide oxidoreductase</fullName>
        <ecNumber evidence="2">1.18.1.3</ecNumber>
    </submittedName>
</protein>
<evidence type="ECO:0000313" key="3">
    <source>
        <dbReference type="Proteomes" id="UP000004682"/>
    </source>
</evidence>
<dbReference type="GO" id="GO:0008860">
    <property type="term" value="F:ferredoxin-NAD+ reductase activity"/>
    <property type="evidence" value="ECO:0007669"/>
    <property type="project" value="UniProtKB-EC"/>
</dbReference>
<keyword evidence="3" id="KW-1185">Reference proteome</keyword>
<feature type="region of interest" description="Disordered" evidence="1">
    <location>
        <begin position="1"/>
        <end position="30"/>
    </location>
</feature>
<gene>
    <name evidence="2" type="ORF">A33K_16379</name>
</gene>
<accession>A0ABN0G3C4</accession>
<reference evidence="3" key="1">
    <citation type="journal article" date="2012" name="J. Bacteriol.">
        <title>Revised Genome Sequence of Burkholderia thailandensis MSMB43 with Improved Annotation.</title>
        <authorList>
            <person name="Zhuo Y."/>
            <person name="Liu L."/>
            <person name="Wang Q."/>
            <person name="Liu X."/>
            <person name="Ren B."/>
            <person name="Liu M."/>
            <person name="Ni P."/>
            <person name="Cheng Y.Q."/>
            <person name="Zhang L."/>
        </authorList>
    </citation>
    <scope>NUCLEOTIDE SEQUENCE [LARGE SCALE GENOMIC DNA]</scope>
    <source>
        <strain evidence="3">MSMB43</strain>
    </source>
</reference>
<dbReference type="Proteomes" id="UP000004682">
    <property type="component" value="Unassembled WGS sequence"/>
</dbReference>
<name>A0ABN0G3C4_9BURK</name>
<sequence length="70" mass="7527">MARPDRADRRGTASPYERPPLSKAVLTGERGAGQCGLRPLAAWRDDRIGHVVATVARIDPSAPRSTSISM</sequence>
<evidence type="ECO:0000313" key="2">
    <source>
        <dbReference type="EMBL" id="EIP86776.1"/>
    </source>
</evidence>
<proteinExistence type="predicted"/>
<dbReference type="Gene3D" id="3.50.50.60">
    <property type="entry name" value="FAD/NAD(P)-binding domain"/>
    <property type="match status" value="1"/>
</dbReference>
<organism evidence="2 3">
    <name type="scientific">Burkholderia humptydooensis MSMB43</name>
    <dbReference type="NCBI Taxonomy" id="441157"/>
    <lineage>
        <taxon>Bacteria</taxon>
        <taxon>Pseudomonadati</taxon>
        <taxon>Pseudomonadota</taxon>
        <taxon>Betaproteobacteria</taxon>
        <taxon>Burkholderiales</taxon>
        <taxon>Burkholderiaceae</taxon>
        <taxon>Burkholderia</taxon>
        <taxon>pseudomallei group</taxon>
    </lineage>
</organism>
<dbReference type="EMBL" id="JH692064">
    <property type="protein sequence ID" value="EIP86776.1"/>
    <property type="molecule type" value="Genomic_DNA"/>
</dbReference>
<evidence type="ECO:0000256" key="1">
    <source>
        <dbReference type="SAM" id="MobiDB-lite"/>
    </source>
</evidence>